<dbReference type="EMBL" id="VFQX01000007">
    <property type="protein sequence ID" value="KAF0983150.1"/>
    <property type="molecule type" value="Genomic_DNA"/>
</dbReference>
<evidence type="ECO:0000256" key="1">
    <source>
        <dbReference type="ARBA" id="ARBA00022490"/>
    </source>
</evidence>
<dbReference type="SUPFAM" id="SSF55681">
    <property type="entry name" value="Class II aaRS and biotin synthetases"/>
    <property type="match status" value="1"/>
</dbReference>
<dbReference type="InterPro" id="IPR045864">
    <property type="entry name" value="aa-tRNA-synth_II/BPL/LPL"/>
</dbReference>
<dbReference type="InterPro" id="IPR004523">
    <property type="entry name" value="Asp-tRNA_synthase_2"/>
</dbReference>
<dbReference type="AlphaFoldDB" id="A0A6A5CC10"/>
<evidence type="ECO:0000256" key="4">
    <source>
        <dbReference type="ARBA" id="ARBA00022840"/>
    </source>
</evidence>
<accession>A0A6A5CC10</accession>
<dbReference type="Gene3D" id="2.40.50.140">
    <property type="entry name" value="Nucleic acid-binding proteins"/>
    <property type="match status" value="1"/>
</dbReference>
<dbReference type="GeneID" id="68118343"/>
<protein>
    <recommendedName>
        <fullName evidence="6">Aminoacyl-transfer RNA synthetases class-II family profile domain-containing protein</fullName>
    </recommendedName>
</protein>
<evidence type="ECO:0000256" key="3">
    <source>
        <dbReference type="ARBA" id="ARBA00022741"/>
    </source>
</evidence>
<dbReference type="Proteomes" id="UP000444721">
    <property type="component" value="Unassembled WGS sequence"/>
</dbReference>
<dbReference type="InterPro" id="IPR012340">
    <property type="entry name" value="NA-bd_OB-fold"/>
</dbReference>
<sequence length="639" mass="74126">MIEAKRKARLRQRQEETSIRDNYYQQQLFLLPTITREEITSENGSKKFGRIVSSSSSPSVVQEWTRLNSSTSSSSSSLFNENNHHDDQVVEMNHRSSSLQNLMITPLKRITITEMEHLEPSSDDDSNHYYITNSITSNFVRLQCRVHSNRGSGKLRFLILREGIHFVLATLFTMEKEMINFVKKINPESIVEVFGMVCPAEKEIAEKVITGKFKNIEIKIERIYLLSLARSLPFHVHDCMKISNTIEMPFSNNDNFLRETKISFSHQLDNRVISMRVPSQLAILKIQSSITKYFRQFMEQLEFVEVHTPKLIECQKSSQGNNFQVEYFNSNAFLTSSTRHYLQMAIQGDLMKVYEVGPVFRADAGTTCRHLTQFTSLDFEMVIHSHYFEVIQVVDKLLNSILTSLENEMSQELALVRHEYSHSNSSSNEQNTPLELDHMDETMFAHSFSFTPSMDVNNDHQGLVPCLLLSYREALSLLNNHLQELHHDQNQPNWYWKREILPEEGLSTHDMQILSQIIRDTYHIDLFILNEFPFCLKSSHVMNSSNESVSNDSSWSHSFEIYLRGECIGRGHQGVHDFEMLKEYEKNGMNYFNFDFLKYGAWPHAGCSFGLERLAMAYLGLGNIRRASLFPRDSHRQTP</sequence>
<dbReference type="GO" id="GO:0005524">
    <property type="term" value="F:ATP binding"/>
    <property type="evidence" value="ECO:0007669"/>
    <property type="project" value="InterPro"/>
</dbReference>
<evidence type="ECO:0000256" key="5">
    <source>
        <dbReference type="ARBA" id="ARBA00023146"/>
    </source>
</evidence>
<evidence type="ECO:0000256" key="2">
    <source>
        <dbReference type="ARBA" id="ARBA00022598"/>
    </source>
</evidence>
<dbReference type="SUPFAM" id="SSF50249">
    <property type="entry name" value="Nucleic acid-binding proteins"/>
    <property type="match status" value="1"/>
</dbReference>
<proteinExistence type="predicted"/>
<keyword evidence="8" id="KW-1185">Reference proteome</keyword>
<evidence type="ECO:0000259" key="6">
    <source>
        <dbReference type="PROSITE" id="PS50862"/>
    </source>
</evidence>
<dbReference type="VEuPathDB" id="AmoebaDB:NfTy_017210"/>
<dbReference type="VEuPathDB" id="AmoebaDB:NF0123840"/>
<dbReference type="GO" id="GO:0003723">
    <property type="term" value="F:RNA binding"/>
    <property type="evidence" value="ECO:0007669"/>
    <property type="project" value="TreeGrafter"/>
</dbReference>
<evidence type="ECO:0000313" key="7">
    <source>
        <dbReference type="EMBL" id="KAF0983150.1"/>
    </source>
</evidence>
<comment type="caution">
    <text evidence="7">The sequence shown here is derived from an EMBL/GenBank/DDBJ whole genome shotgun (WGS) entry which is preliminary data.</text>
</comment>
<feature type="domain" description="Aminoacyl-transfer RNA synthetases class-II family profile" evidence="6">
    <location>
        <begin position="284"/>
        <end position="631"/>
    </location>
</feature>
<dbReference type="Pfam" id="PF00152">
    <property type="entry name" value="tRNA-synt_2"/>
    <property type="match status" value="1"/>
</dbReference>
<dbReference type="VEuPathDB" id="AmoebaDB:FDP41_011128"/>
<dbReference type="GO" id="GO:0006422">
    <property type="term" value="P:aspartyl-tRNA aminoacylation"/>
    <property type="evidence" value="ECO:0007669"/>
    <property type="project" value="InterPro"/>
</dbReference>
<keyword evidence="3" id="KW-0547">Nucleotide-binding</keyword>
<keyword evidence="1" id="KW-0963">Cytoplasm</keyword>
<evidence type="ECO:0000313" key="8">
    <source>
        <dbReference type="Proteomes" id="UP000444721"/>
    </source>
</evidence>
<dbReference type="PANTHER" id="PTHR43450">
    <property type="entry name" value="ASPARTYL-TRNA SYNTHETASE"/>
    <property type="match status" value="1"/>
</dbReference>
<dbReference type="GO" id="GO:0005829">
    <property type="term" value="C:cytosol"/>
    <property type="evidence" value="ECO:0007669"/>
    <property type="project" value="TreeGrafter"/>
</dbReference>
<dbReference type="Gene3D" id="3.30.930.10">
    <property type="entry name" value="Bira Bifunctional Protein, Domain 2"/>
    <property type="match status" value="1"/>
</dbReference>
<reference evidence="7 8" key="1">
    <citation type="journal article" date="2019" name="Sci. Rep.">
        <title>Nanopore sequencing improves the draft genome of the human pathogenic amoeba Naegleria fowleri.</title>
        <authorList>
            <person name="Liechti N."/>
            <person name="Schurch N."/>
            <person name="Bruggmann R."/>
            <person name="Wittwer M."/>
        </authorList>
    </citation>
    <scope>NUCLEOTIDE SEQUENCE [LARGE SCALE GENOMIC DNA]</scope>
    <source>
        <strain evidence="7 8">ATCC 30894</strain>
    </source>
</reference>
<organism evidence="7 8">
    <name type="scientific">Naegleria fowleri</name>
    <name type="common">Brain eating amoeba</name>
    <dbReference type="NCBI Taxonomy" id="5763"/>
    <lineage>
        <taxon>Eukaryota</taxon>
        <taxon>Discoba</taxon>
        <taxon>Heterolobosea</taxon>
        <taxon>Tetramitia</taxon>
        <taxon>Eutetramitia</taxon>
        <taxon>Vahlkampfiidae</taxon>
        <taxon>Naegleria</taxon>
    </lineage>
</organism>
<dbReference type="InterPro" id="IPR006195">
    <property type="entry name" value="aa-tRNA-synth_II"/>
</dbReference>
<dbReference type="GO" id="GO:0017101">
    <property type="term" value="C:aminoacyl-tRNA synthetase multienzyme complex"/>
    <property type="evidence" value="ECO:0007669"/>
    <property type="project" value="TreeGrafter"/>
</dbReference>
<name>A0A6A5CC10_NAEFO</name>
<dbReference type="GO" id="GO:0004815">
    <property type="term" value="F:aspartate-tRNA ligase activity"/>
    <property type="evidence" value="ECO:0007669"/>
    <property type="project" value="InterPro"/>
</dbReference>
<dbReference type="InterPro" id="IPR004364">
    <property type="entry name" value="Aa-tRNA-synt_II"/>
</dbReference>
<keyword evidence="2" id="KW-0436">Ligase</keyword>
<keyword evidence="4" id="KW-0067">ATP-binding</keyword>
<dbReference type="PROSITE" id="PS50862">
    <property type="entry name" value="AA_TRNA_LIGASE_II"/>
    <property type="match status" value="1"/>
</dbReference>
<dbReference type="OrthoDB" id="10451323at2759"/>
<gene>
    <name evidence="7" type="ORF">FDP41_011128</name>
</gene>
<keyword evidence="5" id="KW-0030">Aminoacyl-tRNA synthetase</keyword>
<dbReference type="PANTHER" id="PTHR43450:SF1">
    <property type="entry name" value="ASPARTATE--TRNA LIGASE, CYTOPLASMIC"/>
    <property type="match status" value="1"/>
</dbReference>
<dbReference type="RefSeq" id="XP_044567863.1">
    <property type="nucleotide sequence ID" value="XM_044701503.1"/>
</dbReference>